<reference evidence="10 11" key="1">
    <citation type="journal article" date="2011" name="J. Gen. Appl. Microbiol.">
        <title>Draft genome sequencing of the enigmatic basidiomycete Mixia osmundae.</title>
        <authorList>
            <person name="Nishida H."/>
            <person name="Nagatsuka Y."/>
            <person name="Sugiyama J."/>
        </authorList>
    </citation>
    <scope>NUCLEOTIDE SEQUENCE [LARGE SCALE GENOMIC DNA]</scope>
    <source>
        <strain evidence="11">CBS 9802 / IAM 14324 / JCM 22182 / KY 12970</strain>
    </source>
</reference>
<reference evidence="10 11" key="2">
    <citation type="journal article" date="2012" name="Open Biol.">
        <title>Characteristics of nucleosomes and linker DNA regions on the genome of the basidiomycete Mixia osmundae revealed by mono- and dinucleosome mapping.</title>
        <authorList>
            <person name="Nishida H."/>
            <person name="Kondo S."/>
            <person name="Matsumoto T."/>
            <person name="Suzuki Y."/>
            <person name="Yoshikawa H."/>
            <person name="Taylor T.D."/>
            <person name="Sugiyama J."/>
        </authorList>
    </citation>
    <scope>NUCLEOTIDE SEQUENCE [LARGE SCALE GENOMIC DNA]</scope>
    <source>
        <strain evidence="11">CBS 9802 / IAM 14324 / JCM 22182 / KY 12970</strain>
    </source>
</reference>
<evidence type="ECO:0000256" key="2">
    <source>
        <dbReference type="ARBA" id="ARBA00009085"/>
    </source>
</evidence>
<dbReference type="InterPro" id="IPR001394">
    <property type="entry name" value="Peptidase_C19_UCH"/>
</dbReference>
<feature type="region of interest" description="Disordered" evidence="8">
    <location>
        <begin position="549"/>
        <end position="601"/>
    </location>
</feature>
<gene>
    <name evidence="10" type="primary">Mo05690</name>
    <name evidence="10" type="ORF">E5Q_05690</name>
</gene>
<feature type="compositionally biased region" description="Basic and acidic residues" evidence="8">
    <location>
        <begin position="551"/>
        <end position="569"/>
    </location>
</feature>
<feature type="compositionally biased region" description="Polar residues" evidence="8">
    <location>
        <begin position="491"/>
        <end position="519"/>
    </location>
</feature>
<keyword evidence="6 7" id="KW-0788">Thiol protease</keyword>
<keyword evidence="3 7" id="KW-0645">Protease</keyword>
<comment type="caution">
    <text evidence="10">The sequence shown here is derived from an EMBL/GenBank/DDBJ whole genome shotgun (WGS) entry which is preliminary data.</text>
</comment>
<dbReference type="FunFam" id="3.90.70.10:FF:000119">
    <property type="entry name" value="Ubiquitin specific peptidase 36"/>
    <property type="match status" value="1"/>
</dbReference>
<dbReference type="EC" id="3.4.19.12" evidence="7"/>
<dbReference type="EMBL" id="BABT02000165">
    <property type="protein sequence ID" value="GAA99001.1"/>
    <property type="molecule type" value="Genomic_DNA"/>
</dbReference>
<keyword evidence="11" id="KW-1185">Reference proteome</keyword>
<dbReference type="InterPro" id="IPR028889">
    <property type="entry name" value="USP"/>
</dbReference>
<keyword evidence="4 7" id="KW-0833">Ubl conjugation pathway</keyword>
<feature type="domain" description="USP" evidence="9">
    <location>
        <begin position="175"/>
        <end position="481"/>
    </location>
</feature>
<evidence type="ECO:0000256" key="8">
    <source>
        <dbReference type="SAM" id="MobiDB-lite"/>
    </source>
</evidence>
<dbReference type="SUPFAM" id="SSF54001">
    <property type="entry name" value="Cysteine proteinases"/>
    <property type="match status" value="1"/>
</dbReference>
<sequence>MAGVVFAHTSETSSVFNLHGKRSLLPASETTPKIQHVDANSQRALLASPVKSPLKPKDTPSTPMTGSQLMSAHPVRQLSTIEQLLKDRVQFVAASKPDQLQSGPPAGAIDVCASEGPIASTSKLPFTNGHALKVKLQYSAPEPRSPAATARNVASTPEIARGISLSWPRRVRVGPGFNNVGNTCFLNSALQVLVHTAPLVSALTGTHWHSERTCYLTGRSQFCLVCVMQDLINRCFGQSRSPLTPRGFTDNLKRIAKHFRLGRQEDSHELLRFVIDGMQQHELAGVPPDALKARRDTTMIHRIFGGKLRSRVLCNKCGHASDTFESFLDLSLDIQGLDHLRDALRRFFQPDDLRGQNKYKCEACTRMVEATKQYTIQSPPQVLTLHLKRFTPLGKKIGRSIGFDEDLNLGRHTSEDHGKGLRYRLYGIVHHAGGGPQSGHYIAHVRDSVGSWNRMDDSHVSPSERMPRQSSTAYVLFYARDVSLSAAINGASPSSGTPSVASHAGTSRNMSHAGSSNGHNETHKRKASADHEHHPAYLPQKYQSNPFKMARQHDHPQGAASHRDDRSRGPPDFSTAPPRFDSARHSGGKVASMRPRVLDRR</sequence>
<dbReference type="RefSeq" id="XP_014567156.1">
    <property type="nucleotide sequence ID" value="XM_014711670.1"/>
</dbReference>
<dbReference type="InParanoid" id="G7E841"/>
<dbReference type="eggNOG" id="KOG1865">
    <property type="taxonomic scope" value="Eukaryota"/>
</dbReference>
<dbReference type="Gene3D" id="3.90.70.10">
    <property type="entry name" value="Cysteine proteinases"/>
    <property type="match status" value="1"/>
</dbReference>
<dbReference type="InterPro" id="IPR018200">
    <property type="entry name" value="USP_CS"/>
</dbReference>
<evidence type="ECO:0000313" key="10">
    <source>
        <dbReference type="EMBL" id="GAA99001.1"/>
    </source>
</evidence>
<dbReference type="GO" id="GO:0004843">
    <property type="term" value="F:cysteine-type deubiquitinase activity"/>
    <property type="evidence" value="ECO:0007669"/>
    <property type="project" value="UniProtKB-UniRule"/>
</dbReference>
<evidence type="ECO:0000256" key="7">
    <source>
        <dbReference type="RuleBase" id="RU366025"/>
    </source>
</evidence>
<protein>
    <recommendedName>
        <fullName evidence="7">Ubiquitin carboxyl-terminal hydrolase</fullName>
        <ecNumber evidence="7">3.4.19.12</ecNumber>
    </recommendedName>
</protein>
<proteinExistence type="inferred from homology"/>
<dbReference type="STRING" id="764103.G7E841"/>
<dbReference type="GO" id="GO:0016579">
    <property type="term" value="P:protein deubiquitination"/>
    <property type="evidence" value="ECO:0007669"/>
    <property type="project" value="InterPro"/>
</dbReference>
<evidence type="ECO:0000256" key="4">
    <source>
        <dbReference type="ARBA" id="ARBA00022786"/>
    </source>
</evidence>
<evidence type="ECO:0000256" key="3">
    <source>
        <dbReference type="ARBA" id="ARBA00022670"/>
    </source>
</evidence>
<feature type="region of interest" description="Disordered" evidence="8">
    <location>
        <begin position="488"/>
        <end position="533"/>
    </location>
</feature>
<dbReference type="PROSITE" id="PS00972">
    <property type="entry name" value="USP_1"/>
    <property type="match status" value="1"/>
</dbReference>
<dbReference type="InterPro" id="IPR038765">
    <property type="entry name" value="Papain-like_cys_pep_sf"/>
</dbReference>
<dbReference type="PROSITE" id="PS00973">
    <property type="entry name" value="USP_2"/>
    <property type="match status" value="1"/>
</dbReference>
<comment type="catalytic activity">
    <reaction evidence="1 7">
        <text>Thiol-dependent hydrolysis of ester, thioester, amide, peptide and isopeptide bonds formed by the C-terminal Gly of ubiquitin (a 76-residue protein attached to proteins as an intracellular targeting signal).</text>
        <dbReference type="EC" id="3.4.19.12"/>
    </reaction>
</comment>
<dbReference type="PANTHER" id="PTHR24006">
    <property type="entry name" value="UBIQUITIN CARBOXYL-TERMINAL HYDROLASE"/>
    <property type="match status" value="1"/>
</dbReference>
<evidence type="ECO:0000313" key="11">
    <source>
        <dbReference type="Proteomes" id="UP000009131"/>
    </source>
</evidence>
<feature type="compositionally biased region" description="Polar residues" evidence="8">
    <location>
        <begin position="59"/>
        <end position="70"/>
    </location>
</feature>
<dbReference type="Proteomes" id="UP000009131">
    <property type="component" value="Unassembled WGS sequence"/>
</dbReference>
<evidence type="ECO:0000256" key="5">
    <source>
        <dbReference type="ARBA" id="ARBA00022801"/>
    </source>
</evidence>
<dbReference type="GO" id="GO:0005829">
    <property type="term" value="C:cytosol"/>
    <property type="evidence" value="ECO:0007669"/>
    <property type="project" value="TreeGrafter"/>
</dbReference>
<dbReference type="PROSITE" id="PS50235">
    <property type="entry name" value="USP_3"/>
    <property type="match status" value="1"/>
</dbReference>
<comment type="similarity">
    <text evidence="2 7">Belongs to the peptidase C19 family.</text>
</comment>
<evidence type="ECO:0000256" key="6">
    <source>
        <dbReference type="ARBA" id="ARBA00022807"/>
    </source>
</evidence>
<dbReference type="PANTHER" id="PTHR24006:SF758">
    <property type="entry name" value="UBIQUITIN CARBOXYL-TERMINAL HYDROLASE 36"/>
    <property type="match status" value="1"/>
</dbReference>
<accession>G7E841</accession>
<dbReference type="Pfam" id="PF00443">
    <property type="entry name" value="UCH"/>
    <property type="match status" value="1"/>
</dbReference>
<organism evidence="10 11">
    <name type="scientific">Mixia osmundae (strain CBS 9802 / IAM 14324 / JCM 22182 / KY 12970)</name>
    <dbReference type="NCBI Taxonomy" id="764103"/>
    <lineage>
        <taxon>Eukaryota</taxon>
        <taxon>Fungi</taxon>
        <taxon>Dikarya</taxon>
        <taxon>Basidiomycota</taxon>
        <taxon>Pucciniomycotina</taxon>
        <taxon>Mixiomycetes</taxon>
        <taxon>Mixiales</taxon>
        <taxon>Mixiaceae</taxon>
        <taxon>Mixia</taxon>
    </lineage>
</organism>
<feature type="region of interest" description="Disordered" evidence="8">
    <location>
        <begin position="47"/>
        <end position="71"/>
    </location>
</feature>
<dbReference type="GO" id="GO:0005634">
    <property type="term" value="C:nucleus"/>
    <property type="evidence" value="ECO:0007669"/>
    <property type="project" value="TreeGrafter"/>
</dbReference>
<dbReference type="AlphaFoldDB" id="G7E841"/>
<evidence type="ECO:0000256" key="1">
    <source>
        <dbReference type="ARBA" id="ARBA00000707"/>
    </source>
</evidence>
<keyword evidence="5 7" id="KW-0378">Hydrolase</keyword>
<evidence type="ECO:0000259" key="9">
    <source>
        <dbReference type="PROSITE" id="PS50235"/>
    </source>
</evidence>
<dbReference type="OrthoDB" id="420187at2759"/>
<name>G7E841_MIXOS</name>
<dbReference type="HOGENOM" id="CLU_008279_10_4_1"/>
<dbReference type="GO" id="GO:0006508">
    <property type="term" value="P:proteolysis"/>
    <property type="evidence" value="ECO:0007669"/>
    <property type="project" value="UniProtKB-KW"/>
</dbReference>
<dbReference type="InterPro" id="IPR050164">
    <property type="entry name" value="Peptidase_C19"/>
</dbReference>
<dbReference type="FunCoup" id="G7E841">
    <property type="interactions" value="115"/>
</dbReference>